<dbReference type="EMBL" id="DF196771">
    <property type="protein sequence ID" value="GAC71907.1"/>
    <property type="molecule type" value="Genomic_DNA"/>
</dbReference>
<organism evidence="2 3">
    <name type="scientific">Pseudozyma antarctica (strain T-34)</name>
    <name type="common">Yeast</name>
    <name type="synonym">Candida antarctica</name>
    <dbReference type="NCBI Taxonomy" id="1151754"/>
    <lineage>
        <taxon>Eukaryota</taxon>
        <taxon>Fungi</taxon>
        <taxon>Dikarya</taxon>
        <taxon>Basidiomycota</taxon>
        <taxon>Ustilaginomycotina</taxon>
        <taxon>Ustilaginomycetes</taxon>
        <taxon>Ustilaginales</taxon>
        <taxon>Ustilaginaceae</taxon>
        <taxon>Moesziomyces</taxon>
    </lineage>
</organism>
<feature type="compositionally biased region" description="Basic and acidic residues" evidence="1">
    <location>
        <begin position="36"/>
        <end position="45"/>
    </location>
</feature>
<protein>
    <submittedName>
        <fullName evidence="2">Uncharacterized protein</fullName>
    </submittedName>
</protein>
<sequence length="63" mass="6800">ATSRCSTPATASEYTASSYSSAASSPHKRALSHRPSRTELRQAKPHMDVFGMQLHTGLARLAQ</sequence>
<dbReference type="Proteomes" id="UP000011976">
    <property type="component" value="Unassembled WGS sequence"/>
</dbReference>
<gene>
    <name evidence="2" type="ORF">PANT_5c00131</name>
</gene>
<feature type="non-terminal residue" evidence="2">
    <location>
        <position position="1"/>
    </location>
</feature>
<accession>M9MCP2</accession>
<feature type="compositionally biased region" description="Low complexity" evidence="1">
    <location>
        <begin position="1"/>
        <end position="25"/>
    </location>
</feature>
<name>M9MCP2_PSEA3</name>
<evidence type="ECO:0000256" key="1">
    <source>
        <dbReference type="SAM" id="MobiDB-lite"/>
    </source>
</evidence>
<feature type="compositionally biased region" description="Basic residues" evidence="1">
    <location>
        <begin position="26"/>
        <end position="35"/>
    </location>
</feature>
<reference evidence="3" key="1">
    <citation type="journal article" date="2013" name="Genome Announc.">
        <title>Genome sequence of the basidiomycetous yeast Pseudozyma antarctica T-34, a producer of the glycolipid biosurfactants mannosylerythritol lipids.</title>
        <authorList>
            <person name="Morita T."/>
            <person name="Koike H."/>
            <person name="Koyama Y."/>
            <person name="Hagiwara H."/>
            <person name="Ito E."/>
            <person name="Fukuoka T."/>
            <person name="Imura T."/>
            <person name="Machida M."/>
            <person name="Kitamoto D."/>
        </authorList>
    </citation>
    <scope>NUCLEOTIDE SEQUENCE [LARGE SCALE GENOMIC DNA]</scope>
    <source>
        <strain evidence="3">T-34</strain>
    </source>
</reference>
<evidence type="ECO:0000313" key="2">
    <source>
        <dbReference type="EMBL" id="GAC71907.1"/>
    </source>
</evidence>
<evidence type="ECO:0000313" key="3">
    <source>
        <dbReference type="Proteomes" id="UP000011976"/>
    </source>
</evidence>
<dbReference type="AlphaFoldDB" id="M9MCP2"/>
<proteinExistence type="predicted"/>
<feature type="region of interest" description="Disordered" evidence="1">
    <location>
        <begin position="1"/>
        <end position="45"/>
    </location>
</feature>